<feature type="chain" id="PRO_5038477994" evidence="1">
    <location>
        <begin position="22"/>
        <end position="234"/>
    </location>
</feature>
<sequence length="234" mass="26707">MKNIKAVPAFWLLLCSLPTMAEVSDDPTLTKVMLNQLEIRDIGDDNTTAWDAQAWIGKDLQKIWIKSEGEYANSKTEESEVQLLYSHAIAPYWDAQIGWRGDIRPSPDRHWLALGFQGVAPYFFEIDSAIFIANHGRVGARIEAEYEFLFTQQLILTPELEMNFYSKDDIDTHTGAGLSDIETGLRLRYEIRREIAPYVGINWSKKVGKSADFSREANESTEKVEALLGIRVWF</sequence>
<evidence type="ECO:0000256" key="1">
    <source>
        <dbReference type="SAM" id="SignalP"/>
    </source>
</evidence>
<feature type="signal peptide" evidence="1">
    <location>
        <begin position="1"/>
        <end position="21"/>
    </location>
</feature>
<evidence type="ECO:0000313" key="2">
    <source>
        <dbReference type="EMBL" id="UZW76285.1"/>
    </source>
</evidence>
<dbReference type="KEGG" id="asem:NNL22_06795"/>
<name>A0A9E8HL17_9ALTE</name>
<dbReference type="Pfam" id="PF05275">
    <property type="entry name" value="CopB"/>
    <property type="match status" value="1"/>
</dbReference>
<gene>
    <name evidence="2" type="ORF">NNL22_06795</name>
</gene>
<dbReference type="InterPro" id="IPR007939">
    <property type="entry name" value="Cu-R_B_prcur"/>
</dbReference>
<protein>
    <submittedName>
        <fullName evidence="2">Copper resistance protein B</fullName>
    </submittedName>
</protein>
<proteinExistence type="predicted"/>
<reference evidence="2" key="1">
    <citation type="submission" date="2022-07" db="EMBL/GenBank/DDBJ databases">
        <title>Alkalimarinus sp. nov., isolated from gut of a Alitta virens.</title>
        <authorList>
            <person name="Yang A.I."/>
            <person name="Shin N.-R."/>
        </authorList>
    </citation>
    <scope>NUCLEOTIDE SEQUENCE</scope>
    <source>
        <strain evidence="2">FA028</strain>
    </source>
</reference>
<dbReference type="RefSeq" id="WP_251812079.1">
    <property type="nucleotide sequence ID" value="NZ_CP101527.1"/>
</dbReference>
<evidence type="ECO:0000313" key="3">
    <source>
        <dbReference type="Proteomes" id="UP001164472"/>
    </source>
</evidence>
<dbReference type="GO" id="GO:0005507">
    <property type="term" value="F:copper ion binding"/>
    <property type="evidence" value="ECO:0007669"/>
    <property type="project" value="InterPro"/>
</dbReference>
<dbReference type="Proteomes" id="UP001164472">
    <property type="component" value="Chromosome"/>
</dbReference>
<dbReference type="EMBL" id="CP101527">
    <property type="protein sequence ID" value="UZW76285.1"/>
    <property type="molecule type" value="Genomic_DNA"/>
</dbReference>
<organism evidence="2 3">
    <name type="scientific">Alkalimarinus sediminis</name>
    <dbReference type="NCBI Taxonomy" id="1632866"/>
    <lineage>
        <taxon>Bacteria</taxon>
        <taxon>Pseudomonadati</taxon>
        <taxon>Pseudomonadota</taxon>
        <taxon>Gammaproteobacteria</taxon>
        <taxon>Alteromonadales</taxon>
        <taxon>Alteromonadaceae</taxon>
        <taxon>Alkalimarinus</taxon>
    </lineage>
</organism>
<dbReference type="AlphaFoldDB" id="A0A9E8HL17"/>
<accession>A0A9E8HL17</accession>
<keyword evidence="1" id="KW-0732">Signal</keyword>
<dbReference type="GO" id="GO:0009279">
    <property type="term" value="C:cell outer membrane"/>
    <property type="evidence" value="ECO:0007669"/>
    <property type="project" value="InterPro"/>
</dbReference>
<dbReference type="GO" id="GO:0006878">
    <property type="term" value="P:intracellular copper ion homeostasis"/>
    <property type="evidence" value="ECO:0007669"/>
    <property type="project" value="InterPro"/>
</dbReference>
<keyword evidence="3" id="KW-1185">Reference proteome</keyword>